<dbReference type="PROSITE" id="PS50801">
    <property type="entry name" value="STAS"/>
    <property type="match status" value="1"/>
</dbReference>
<organism evidence="4 5">
    <name type="scientific">Aphanothece sacrum FPU1</name>
    <dbReference type="NCBI Taxonomy" id="1920663"/>
    <lineage>
        <taxon>Bacteria</taxon>
        <taxon>Bacillati</taxon>
        <taxon>Cyanobacteriota</taxon>
        <taxon>Cyanophyceae</taxon>
        <taxon>Oscillatoriophycideae</taxon>
        <taxon>Chroococcales</taxon>
        <taxon>Aphanothecaceae</taxon>
        <taxon>Aphanothece</taxon>
    </lineage>
</organism>
<name>A0A401IM65_APHSA</name>
<dbReference type="InterPro" id="IPR036513">
    <property type="entry name" value="STAS_dom_sf"/>
</dbReference>
<dbReference type="RefSeq" id="WP_124972760.1">
    <property type="nucleotide sequence ID" value="NZ_BDQK01000016.1"/>
</dbReference>
<dbReference type="Proteomes" id="UP000287247">
    <property type="component" value="Unassembled WGS sequence"/>
</dbReference>
<dbReference type="NCBIfam" id="TIGR00377">
    <property type="entry name" value="ant_ant_sig"/>
    <property type="match status" value="1"/>
</dbReference>
<comment type="caution">
    <text evidence="4">The sequence shown here is derived from an EMBL/GenBank/DDBJ whole genome shotgun (WGS) entry which is preliminary data.</text>
</comment>
<evidence type="ECO:0000313" key="5">
    <source>
        <dbReference type="Proteomes" id="UP000287247"/>
    </source>
</evidence>
<dbReference type="CDD" id="cd07043">
    <property type="entry name" value="STAS_anti-anti-sigma_factors"/>
    <property type="match status" value="1"/>
</dbReference>
<dbReference type="SUPFAM" id="SSF52091">
    <property type="entry name" value="SpoIIaa-like"/>
    <property type="match status" value="1"/>
</dbReference>
<dbReference type="OrthoDB" id="9794628at2"/>
<feature type="domain" description="STAS" evidence="3">
    <location>
        <begin position="10"/>
        <end position="114"/>
    </location>
</feature>
<dbReference type="EMBL" id="BDQK01000016">
    <property type="protein sequence ID" value="GBF82318.1"/>
    <property type="molecule type" value="Genomic_DNA"/>
</dbReference>
<evidence type="ECO:0000259" key="3">
    <source>
        <dbReference type="PROSITE" id="PS50801"/>
    </source>
</evidence>
<gene>
    <name evidence="4" type="ORF">AsFPU1_3746</name>
</gene>
<comment type="similarity">
    <text evidence="1 2">Belongs to the anti-sigma-factor antagonist family.</text>
</comment>
<proteinExistence type="inferred from homology"/>
<dbReference type="PANTHER" id="PTHR33495">
    <property type="entry name" value="ANTI-SIGMA FACTOR ANTAGONIST TM_1081-RELATED-RELATED"/>
    <property type="match status" value="1"/>
</dbReference>
<dbReference type="InterPro" id="IPR003658">
    <property type="entry name" value="Anti-sigma_ant"/>
</dbReference>
<evidence type="ECO:0000256" key="1">
    <source>
        <dbReference type="ARBA" id="ARBA00009013"/>
    </source>
</evidence>
<sequence length="117" mass="12971">MKLELNDLDNGIKQVKLCGRLDFKGTNEIEEPFKTQVESSKSPVLVDISEVNFLASIGIRFLLSNAKKLVKIGGKMVILNPQPMVEEVLKTSGIDQLIEIYNDYETACIALKTAISD</sequence>
<evidence type="ECO:0000313" key="4">
    <source>
        <dbReference type="EMBL" id="GBF82318.1"/>
    </source>
</evidence>
<evidence type="ECO:0000256" key="2">
    <source>
        <dbReference type="RuleBase" id="RU003749"/>
    </source>
</evidence>
<reference evidence="5" key="1">
    <citation type="submission" date="2017-05" db="EMBL/GenBank/DDBJ databases">
        <title>Physiological properties and genetic analysis related to exopolysaccharide production of fresh-water unicellular cyanobacterium Aphanothece sacrum, Suizenji Nori, that has been cultured as a food source in Japan.</title>
        <authorList>
            <person name="Kanesaki Y."/>
            <person name="Yoshikawa S."/>
            <person name="Ohki K."/>
        </authorList>
    </citation>
    <scope>NUCLEOTIDE SEQUENCE [LARGE SCALE GENOMIC DNA]</scope>
    <source>
        <strain evidence="5">FPU1</strain>
    </source>
</reference>
<keyword evidence="5" id="KW-1185">Reference proteome</keyword>
<dbReference type="Gene3D" id="3.30.750.24">
    <property type="entry name" value="STAS domain"/>
    <property type="match status" value="1"/>
</dbReference>
<dbReference type="Pfam" id="PF01740">
    <property type="entry name" value="STAS"/>
    <property type="match status" value="1"/>
</dbReference>
<dbReference type="AlphaFoldDB" id="A0A401IM65"/>
<dbReference type="GO" id="GO:0043856">
    <property type="term" value="F:anti-sigma factor antagonist activity"/>
    <property type="evidence" value="ECO:0007669"/>
    <property type="project" value="InterPro"/>
</dbReference>
<protein>
    <recommendedName>
        <fullName evidence="2">Anti-sigma factor antagonist</fullName>
    </recommendedName>
</protein>
<dbReference type="InterPro" id="IPR002645">
    <property type="entry name" value="STAS_dom"/>
</dbReference>
<dbReference type="PANTHER" id="PTHR33495:SF2">
    <property type="entry name" value="ANTI-SIGMA FACTOR ANTAGONIST TM_1081-RELATED"/>
    <property type="match status" value="1"/>
</dbReference>
<accession>A0A401IM65</accession>